<protein>
    <recommendedName>
        <fullName evidence="1">chitinase</fullName>
        <ecNumber evidence="1">3.2.1.14</ecNumber>
    </recommendedName>
</protein>
<evidence type="ECO:0000256" key="3">
    <source>
        <dbReference type="SAM" id="SignalP"/>
    </source>
</evidence>
<feature type="region of interest" description="Disordered" evidence="2">
    <location>
        <begin position="394"/>
        <end position="471"/>
    </location>
</feature>
<dbReference type="Gene3D" id="3.20.20.80">
    <property type="entry name" value="Glycosidases"/>
    <property type="match status" value="2"/>
</dbReference>
<name>A0A5N7CY73_9EURO</name>
<dbReference type="GO" id="GO:0008843">
    <property type="term" value="F:endochitinase activity"/>
    <property type="evidence" value="ECO:0007669"/>
    <property type="project" value="UniProtKB-EC"/>
</dbReference>
<dbReference type="Proteomes" id="UP000325579">
    <property type="component" value="Unassembled WGS sequence"/>
</dbReference>
<dbReference type="RefSeq" id="XP_031935817.1">
    <property type="nucleotide sequence ID" value="XM_032088841.1"/>
</dbReference>
<dbReference type="SUPFAM" id="SSF51445">
    <property type="entry name" value="(Trans)glycosidases"/>
    <property type="match status" value="1"/>
</dbReference>
<reference evidence="4 5" key="1">
    <citation type="submission" date="2019-04" db="EMBL/GenBank/DDBJ databases">
        <authorList>
            <consortium name="DOE Joint Genome Institute"/>
            <person name="Mondo S."/>
            <person name="Kjaerbolling I."/>
            <person name="Vesth T."/>
            <person name="Frisvad J.C."/>
            <person name="Nybo J.L."/>
            <person name="Theobald S."/>
            <person name="Kildgaard S."/>
            <person name="Isbrandt T."/>
            <person name="Kuo A."/>
            <person name="Sato A."/>
            <person name="Lyhne E.K."/>
            <person name="Kogle M.E."/>
            <person name="Wiebenga A."/>
            <person name="Kun R.S."/>
            <person name="Lubbers R.J."/>
            <person name="Makela M.R."/>
            <person name="Barry K."/>
            <person name="Chovatia M."/>
            <person name="Clum A."/>
            <person name="Daum C."/>
            <person name="Haridas S."/>
            <person name="He G."/>
            <person name="LaButti K."/>
            <person name="Lipzen A."/>
            <person name="Riley R."/>
            <person name="Salamov A."/>
            <person name="Simmons B.A."/>
            <person name="Magnuson J.K."/>
            <person name="Henrissat B."/>
            <person name="Mortensen U.H."/>
            <person name="Larsen T.O."/>
            <person name="Devries R.P."/>
            <person name="Grigoriev I.V."/>
            <person name="Machida M."/>
            <person name="Baker S.E."/>
            <person name="Andersen M.R."/>
            <person name="Cantor M.N."/>
            <person name="Hua S.X."/>
        </authorList>
    </citation>
    <scope>NUCLEOTIDE SEQUENCE [LARGE SCALE GENOMIC DNA]</scope>
    <source>
        <strain evidence="4 5">CBS 119388</strain>
    </source>
</reference>
<dbReference type="InterPro" id="IPR050314">
    <property type="entry name" value="Glycosyl_Hydrlase_18"/>
</dbReference>
<feature type="compositionally biased region" description="Polar residues" evidence="2">
    <location>
        <begin position="394"/>
        <end position="407"/>
    </location>
</feature>
<keyword evidence="3" id="KW-0732">Signal</keyword>
<evidence type="ECO:0000256" key="2">
    <source>
        <dbReference type="SAM" id="MobiDB-lite"/>
    </source>
</evidence>
<dbReference type="Gene3D" id="3.10.50.10">
    <property type="match status" value="1"/>
</dbReference>
<dbReference type="EMBL" id="ML736856">
    <property type="protein sequence ID" value="KAE8398498.1"/>
    <property type="molecule type" value="Genomic_DNA"/>
</dbReference>
<proteinExistence type="predicted"/>
<evidence type="ECO:0000313" key="5">
    <source>
        <dbReference type="Proteomes" id="UP000325579"/>
    </source>
</evidence>
<dbReference type="GeneID" id="43673532"/>
<feature type="region of interest" description="Disordered" evidence="2">
    <location>
        <begin position="314"/>
        <end position="374"/>
    </location>
</feature>
<organism evidence="4 5">
    <name type="scientific">Aspergillus pseudonomiae</name>
    <dbReference type="NCBI Taxonomy" id="1506151"/>
    <lineage>
        <taxon>Eukaryota</taxon>
        <taxon>Fungi</taxon>
        <taxon>Dikarya</taxon>
        <taxon>Ascomycota</taxon>
        <taxon>Pezizomycotina</taxon>
        <taxon>Eurotiomycetes</taxon>
        <taxon>Eurotiomycetidae</taxon>
        <taxon>Eurotiales</taxon>
        <taxon>Aspergillaceae</taxon>
        <taxon>Aspergillus</taxon>
        <taxon>Aspergillus subgen. Circumdati</taxon>
    </lineage>
</organism>
<dbReference type="EC" id="3.2.1.14" evidence="1"/>
<feature type="signal peptide" evidence="3">
    <location>
        <begin position="1"/>
        <end position="25"/>
    </location>
</feature>
<keyword evidence="5" id="KW-1185">Reference proteome</keyword>
<feature type="compositionally biased region" description="Polar residues" evidence="2">
    <location>
        <begin position="337"/>
        <end position="374"/>
    </location>
</feature>
<accession>A0A5N6HMD0</accession>
<evidence type="ECO:0000313" key="4">
    <source>
        <dbReference type="EMBL" id="KAE8398498.1"/>
    </source>
</evidence>
<feature type="chain" id="PRO_5043512372" description="chitinase" evidence="3">
    <location>
        <begin position="26"/>
        <end position="471"/>
    </location>
</feature>
<dbReference type="InterPro" id="IPR017853">
    <property type="entry name" value="GH"/>
</dbReference>
<accession>A0A5N7CY73</accession>
<keyword evidence="4" id="KW-0378">Hydrolase</keyword>
<dbReference type="PANTHER" id="PTHR11177:SF402">
    <property type="entry name" value="CHITINASE"/>
    <property type="match status" value="1"/>
</dbReference>
<dbReference type="PANTHER" id="PTHR11177">
    <property type="entry name" value="CHITINASE"/>
    <property type="match status" value="1"/>
</dbReference>
<evidence type="ECO:0000256" key="1">
    <source>
        <dbReference type="ARBA" id="ARBA00012729"/>
    </source>
</evidence>
<gene>
    <name evidence="4" type="ORF">BDV37DRAFT_290981</name>
</gene>
<dbReference type="OrthoDB" id="73875at2759"/>
<sequence length="471" mass="51862">MVFFQGPKRHFLSLLLACLAVQVLSLSISERKTCSGASSKQRYIGLYEPWHLDRGFGILEILDINVEPWTHLYMPDSPFGPSYTLEDTRLFKDWKDFTDLKIKKPSLKTYLSVFHFLDEDNQWPNITRSFKDRKYFIDKFVKFMEMYGFDGLNLDLSTAYIPGILWESDDLIHKIGGLRGLDLSGIADHLDHLTFFPYSVTRGCRKQEPPKAEMDTVFGIEHSLRRLREANIDPNKLSMGLDLAADTDKFEDPTCNTPGCPSVPLKGQGFSAYELERIIEREVRFRNAEALKKRADLANKHCLRGLLAYIAEGGPASLRNPNDLDPSDKNMRGAPLTNDTRYSTMATPFTPSTQSASLSTATNSDADANGNTEGLSCHPAIGSVHVPIAQLDCDSNSTSTASHNSDAPVNAEEGAPSPSPTAPHETGTPDEPSATGPKPTLTVAHRIGSPIDSTKKADDEGTTPGEPTAAP</sequence>
<dbReference type="AlphaFoldDB" id="A0A5N7CY73"/>
<dbReference type="InterPro" id="IPR029070">
    <property type="entry name" value="Chitinase_insertion_sf"/>
</dbReference>